<dbReference type="CDD" id="cd00093">
    <property type="entry name" value="HTH_XRE"/>
    <property type="match status" value="1"/>
</dbReference>
<dbReference type="PANTHER" id="PTHR43236:SF1">
    <property type="entry name" value="BLL7220 PROTEIN"/>
    <property type="match status" value="1"/>
</dbReference>
<evidence type="ECO:0000259" key="2">
    <source>
        <dbReference type="PROSITE" id="PS50943"/>
    </source>
</evidence>
<proteinExistence type="inferred from homology"/>
<dbReference type="Pfam" id="PF01381">
    <property type="entry name" value="HTH_3"/>
    <property type="match status" value="1"/>
</dbReference>
<organism evidence="3 4">
    <name type="scientific">Gordonia phthalatica</name>
    <dbReference type="NCBI Taxonomy" id="1136941"/>
    <lineage>
        <taxon>Bacteria</taxon>
        <taxon>Bacillati</taxon>
        <taxon>Actinomycetota</taxon>
        <taxon>Actinomycetes</taxon>
        <taxon>Mycobacteriales</taxon>
        <taxon>Gordoniaceae</taxon>
        <taxon>Gordonia</taxon>
    </lineage>
</organism>
<dbReference type="PATRIC" id="fig|1136941.3.peg.4195"/>
<dbReference type="Gene3D" id="1.10.10.2910">
    <property type="match status" value="1"/>
</dbReference>
<evidence type="ECO:0000313" key="3">
    <source>
        <dbReference type="EMBL" id="ALG87083.1"/>
    </source>
</evidence>
<dbReference type="AlphaFoldDB" id="A0A0N9NIL0"/>
<dbReference type="GO" id="GO:0003677">
    <property type="term" value="F:DNA binding"/>
    <property type="evidence" value="ECO:0007669"/>
    <property type="project" value="InterPro"/>
</dbReference>
<dbReference type="Pfam" id="PF06114">
    <property type="entry name" value="Peptidase_M78"/>
    <property type="match status" value="1"/>
</dbReference>
<protein>
    <recommendedName>
        <fullName evidence="2">HTH cro/C1-type domain-containing protein</fullName>
    </recommendedName>
</protein>
<keyword evidence="4" id="KW-1185">Reference proteome</keyword>
<name>A0A0N9NIL0_9ACTN</name>
<dbReference type="STRING" id="1136941.ACH46_20475"/>
<dbReference type="PROSITE" id="PS50943">
    <property type="entry name" value="HTH_CROC1"/>
    <property type="match status" value="1"/>
</dbReference>
<sequence>MSRLPPDSFVDPVRISLARTRRGLTKTDLARALGVTPRSITRYESDGAPAHAAADLADALGFPAEFFFAAPTVEIEPGHVNFRAARRAGARQRAAAVAAGTIGIEVDRWISARFNLPEVTVPPRLEYAPELAARVLRGNWALGAKPLPNAVQLAESHGVRVYMLPSIAEEVDAFSCWNGGVPYIFLSRRRSPERMRFDVAHELGHLVMHENQALDDAAQEREADRFASEFLMPREALPTQIRSNPTTAEVLEARSRLKVSAMALTRALHQAGRVSDWHYRQLCIDLSGRGYRSGEPGGMPAHEMSRVFPQVLKAVSAKDIAADLHAPLDDVRALTFGVELHVALSDRDSTIEGSEANGARRLRLV</sequence>
<reference evidence="3 4" key="2">
    <citation type="journal article" date="2017" name="Int. J. Syst. Evol. Microbiol.">
        <title>Gordonia phthalatica sp. nov., a di-n-butyl phthalate-degrading bacterium isolated from activated sludge.</title>
        <authorList>
            <person name="Jin D."/>
            <person name="Kong X."/>
            <person name="Jia M."/>
            <person name="Yu X."/>
            <person name="Wang X."/>
            <person name="Zhuang X."/>
            <person name="Deng Y."/>
            <person name="Bai Z."/>
        </authorList>
    </citation>
    <scope>NUCLEOTIDE SEQUENCE [LARGE SCALE GENOMIC DNA]</scope>
    <source>
        <strain evidence="3 4">QH-11</strain>
    </source>
</reference>
<gene>
    <name evidence="3" type="ORF">ACH46_20475</name>
</gene>
<dbReference type="SUPFAM" id="SSF47413">
    <property type="entry name" value="lambda repressor-like DNA-binding domains"/>
    <property type="match status" value="1"/>
</dbReference>
<reference evidence="4" key="1">
    <citation type="submission" date="2015-06" db="EMBL/GenBank/DDBJ databases">
        <title>Complete genome sequence and metabolic analysis of phthalate degradation pathway in Gordonia sp. QH-11.</title>
        <authorList>
            <person name="Jin D."/>
            <person name="Kong X."/>
            <person name="Bai Z."/>
        </authorList>
    </citation>
    <scope>NUCLEOTIDE SEQUENCE [LARGE SCALE GENOMIC DNA]</scope>
    <source>
        <strain evidence="4">QH-11</strain>
    </source>
</reference>
<dbReference type="InterPro" id="IPR010982">
    <property type="entry name" value="Lambda_DNA-bd_dom_sf"/>
</dbReference>
<dbReference type="InterPro" id="IPR001387">
    <property type="entry name" value="Cro/C1-type_HTH"/>
</dbReference>
<accession>A0A0N9NIL0</accession>
<dbReference type="InterPro" id="IPR052345">
    <property type="entry name" value="Rad_response_metalloprotease"/>
</dbReference>
<dbReference type="EMBL" id="CP011853">
    <property type="protein sequence ID" value="ALG87083.1"/>
    <property type="molecule type" value="Genomic_DNA"/>
</dbReference>
<evidence type="ECO:0000313" key="4">
    <source>
        <dbReference type="Proteomes" id="UP000063789"/>
    </source>
</evidence>
<feature type="domain" description="HTH cro/C1-type" evidence="2">
    <location>
        <begin position="15"/>
        <end position="67"/>
    </location>
</feature>
<dbReference type="KEGG" id="goq:ACH46_20475"/>
<dbReference type="Gene3D" id="1.10.260.40">
    <property type="entry name" value="lambda repressor-like DNA-binding domains"/>
    <property type="match status" value="1"/>
</dbReference>
<dbReference type="Proteomes" id="UP000063789">
    <property type="component" value="Chromosome"/>
</dbReference>
<dbReference type="SMART" id="SM00530">
    <property type="entry name" value="HTH_XRE"/>
    <property type="match status" value="1"/>
</dbReference>
<dbReference type="PANTHER" id="PTHR43236">
    <property type="entry name" value="ANTITOXIN HIGA1"/>
    <property type="match status" value="1"/>
</dbReference>
<evidence type="ECO:0000256" key="1">
    <source>
        <dbReference type="ARBA" id="ARBA00007227"/>
    </source>
</evidence>
<dbReference type="InterPro" id="IPR010359">
    <property type="entry name" value="IrrE_HExxH"/>
</dbReference>
<comment type="similarity">
    <text evidence="1">Belongs to the short-chain fatty acyl-CoA assimilation regulator (ScfR) family.</text>
</comment>